<dbReference type="KEGG" id="aagg:ETAA8_64560"/>
<evidence type="ECO:0008006" key="3">
    <source>
        <dbReference type="Google" id="ProtNLM"/>
    </source>
</evidence>
<dbReference type="Proteomes" id="UP000315017">
    <property type="component" value="Chromosome"/>
</dbReference>
<gene>
    <name evidence="1" type="ORF">ETAA8_64560</name>
</gene>
<accession>A0A517YM59</accession>
<dbReference type="EMBL" id="CP036274">
    <property type="protein sequence ID" value="QDU31303.1"/>
    <property type="molecule type" value="Genomic_DNA"/>
</dbReference>
<organism evidence="1 2">
    <name type="scientific">Anatilimnocola aggregata</name>
    <dbReference type="NCBI Taxonomy" id="2528021"/>
    <lineage>
        <taxon>Bacteria</taxon>
        <taxon>Pseudomonadati</taxon>
        <taxon>Planctomycetota</taxon>
        <taxon>Planctomycetia</taxon>
        <taxon>Pirellulales</taxon>
        <taxon>Pirellulaceae</taxon>
        <taxon>Anatilimnocola</taxon>
    </lineage>
</organism>
<keyword evidence="2" id="KW-1185">Reference proteome</keyword>
<name>A0A517YM59_9BACT</name>
<dbReference type="AlphaFoldDB" id="A0A517YM59"/>
<evidence type="ECO:0000313" key="1">
    <source>
        <dbReference type="EMBL" id="QDU31303.1"/>
    </source>
</evidence>
<proteinExistence type="predicted"/>
<sequence>MHRSITMNHRRCFLLAVTAALMLALPGCGFMSHLMYWARGNPVDAKFPGLKNKTVAVVCFDTNLTGPGNVADALAKSVGSKLALNVPKIKVVEHQKVTDWIDEQSDHVADFKDVGRGVKADMVVGIDMDDFRIHDGATLLRGRSRISVKVYDLSKGGEVVYQTPVDNVTYPENGPRPVTDNEGAFRSLFLDILAKRISKDFYPYDKAEDFGLDGLYTGD</sequence>
<protein>
    <recommendedName>
        <fullName evidence="3">Lipoprotein</fullName>
    </recommendedName>
</protein>
<evidence type="ECO:0000313" key="2">
    <source>
        <dbReference type="Proteomes" id="UP000315017"/>
    </source>
</evidence>
<reference evidence="1 2" key="1">
    <citation type="submission" date="2019-02" db="EMBL/GenBank/DDBJ databases">
        <title>Deep-cultivation of Planctomycetes and their phenomic and genomic characterization uncovers novel biology.</title>
        <authorList>
            <person name="Wiegand S."/>
            <person name="Jogler M."/>
            <person name="Boedeker C."/>
            <person name="Pinto D."/>
            <person name="Vollmers J."/>
            <person name="Rivas-Marin E."/>
            <person name="Kohn T."/>
            <person name="Peeters S.H."/>
            <person name="Heuer A."/>
            <person name="Rast P."/>
            <person name="Oberbeckmann S."/>
            <person name="Bunk B."/>
            <person name="Jeske O."/>
            <person name="Meyerdierks A."/>
            <person name="Storesund J.E."/>
            <person name="Kallscheuer N."/>
            <person name="Luecker S."/>
            <person name="Lage O.M."/>
            <person name="Pohl T."/>
            <person name="Merkel B.J."/>
            <person name="Hornburger P."/>
            <person name="Mueller R.-W."/>
            <person name="Bruemmer F."/>
            <person name="Labrenz M."/>
            <person name="Spormann A.M."/>
            <person name="Op den Camp H."/>
            <person name="Overmann J."/>
            <person name="Amann R."/>
            <person name="Jetten M.S.M."/>
            <person name="Mascher T."/>
            <person name="Medema M.H."/>
            <person name="Devos D.P."/>
            <person name="Kaster A.-K."/>
            <person name="Ovreas L."/>
            <person name="Rohde M."/>
            <person name="Galperin M.Y."/>
            <person name="Jogler C."/>
        </authorList>
    </citation>
    <scope>NUCLEOTIDE SEQUENCE [LARGE SCALE GENOMIC DNA]</scope>
    <source>
        <strain evidence="1 2">ETA_A8</strain>
    </source>
</reference>